<evidence type="ECO:0000313" key="3">
    <source>
        <dbReference type="EMBL" id="CQH55264.1"/>
    </source>
</evidence>
<keyword evidence="2" id="KW-0812">Transmembrane</keyword>
<evidence type="ECO:0000256" key="1">
    <source>
        <dbReference type="SAM" id="Coils"/>
    </source>
</evidence>
<evidence type="ECO:0000313" key="4">
    <source>
        <dbReference type="Proteomes" id="UP000066737"/>
    </source>
</evidence>
<name>A0A0U5CXW3_9EURY</name>
<feature type="transmembrane region" description="Helical" evidence="2">
    <location>
        <begin position="45"/>
        <end position="65"/>
    </location>
</feature>
<accession>A0A0U5CXW3</accession>
<dbReference type="KEGG" id="hhb:Hhub_2209"/>
<dbReference type="AlphaFoldDB" id="A0A0U5CXW3"/>
<keyword evidence="2" id="KW-1133">Transmembrane helix</keyword>
<proteinExistence type="predicted"/>
<organism evidence="3 4">
    <name type="scientific">Halobacterium hubeiense</name>
    <dbReference type="NCBI Taxonomy" id="1407499"/>
    <lineage>
        <taxon>Archaea</taxon>
        <taxon>Methanobacteriati</taxon>
        <taxon>Methanobacteriota</taxon>
        <taxon>Stenosarchaea group</taxon>
        <taxon>Halobacteria</taxon>
        <taxon>Halobacteriales</taxon>
        <taxon>Halobacteriaceae</taxon>
        <taxon>Halobacterium</taxon>
    </lineage>
</organism>
<dbReference type="Proteomes" id="UP000066737">
    <property type="component" value="Chromosome I"/>
</dbReference>
<sequence length="296" mass="33797">MTQMKVQDREYYAAGIAIIVLGFGISLTVWWFWGRLPNQSRAMLVASSLGATGTLILAGATLISIRQQTATVEKIQREREKPLVIDEIVQVLDYAIEGCEDNIRAYEKEDLQWNWVLIDGPQNHYTAGRVSGVINQSPDSAALYRLKNADENLWNELVEYEELIENLADLGDEAAEKIRPRIKEFVEEEEIKDPRGEYPDIDTLVYGAVKRSNEFGENSELYEVWESYGDEFCQTAREEAGIELEKIERGEENLVNRSKDLLEALRDRKVSLRREYGISQRELDEADIAGSIQLQS</sequence>
<keyword evidence="2" id="KW-0472">Membrane</keyword>
<protein>
    <submittedName>
        <fullName evidence="3">Uncharacterized protein</fullName>
    </submittedName>
</protein>
<feature type="coiled-coil region" evidence="1">
    <location>
        <begin position="255"/>
        <end position="282"/>
    </location>
</feature>
<evidence type="ECO:0000256" key="2">
    <source>
        <dbReference type="SAM" id="Phobius"/>
    </source>
</evidence>
<keyword evidence="1" id="KW-0175">Coiled coil</keyword>
<reference evidence="4" key="1">
    <citation type="journal article" date="2016" name="Environ. Microbiol.">
        <title>The complete genome of a viable archaeum isolated from 123-million-year-old rock salt.</title>
        <authorList>
            <person name="Jaakkola S.T."/>
            <person name="Pfeiffer F."/>
            <person name="Ravantti J.J."/>
            <person name="Guo Q."/>
            <person name="Liu Y."/>
            <person name="Chen X."/>
            <person name="Ma H."/>
            <person name="Yang C."/>
            <person name="Oksanen H.M."/>
            <person name="Bamford D.H."/>
        </authorList>
    </citation>
    <scope>NUCLEOTIDE SEQUENCE</scope>
    <source>
        <strain evidence="4">JI20-1</strain>
    </source>
</reference>
<dbReference type="OrthoDB" id="387133at2157"/>
<dbReference type="GeneID" id="26658863"/>
<dbReference type="EMBL" id="LN831302">
    <property type="protein sequence ID" value="CQH55264.1"/>
    <property type="molecule type" value="Genomic_DNA"/>
</dbReference>
<gene>
    <name evidence="3" type="ORF">HHUB_2209</name>
</gene>
<keyword evidence="4" id="KW-1185">Reference proteome</keyword>
<feature type="coiled-coil region" evidence="1">
    <location>
        <begin position="146"/>
        <end position="177"/>
    </location>
</feature>
<dbReference type="RefSeq" id="WP_059056630.1">
    <property type="nucleotide sequence ID" value="NZ_LN831302.1"/>
</dbReference>
<feature type="transmembrane region" description="Helical" evidence="2">
    <location>
        <begin position="12"/>
        <end position="33"/>
    </location>
</feature>